<feature type="region of interest" description="Disordered" evidence="3">
    <location>
        <begin position="547"/>
        <end position="634"/>
    </location>
</feature>
<feature type="transmembrane region" description="Helical" evidence="4">
    <location>
        <begin position="358"/>
        <end position="378"/>
    </location>
</feature>
<feature type="transmembrane region" description="Helical" evidence="4">
    <location>
        <begin position="509"/>
        <end position="528"/>
    </location>
</feature>
<name>A0ABR7S3Z7_AQUAC</name>
<dbReference type="SUPFAM" id="SSF57997">
    <property type="entry name" value="Tropomyosin"/>
    <property type="match status" value="1"/>
</dbReference>
<dbReference type="PROSITE" id="PS50076">
    <property type="entry name" value="DNAJ_2"/>
    <property type="match status" value="1"/>
</dbReference>
<keyword evidence="2" id="KW-0175">Coiled coil</keyword>
<accession>A0ABR7S3Z7</accession>
<dbReference type="EMBL" id="LZEU01000001">
    <property type="protein sequence ID" value="MBC9252291.1"/>
    <property type="molecule type" value="Genomic_DNA"/>
</dbReference>
<comment type="caution">
    <text evidence="6">The sequence shown here is derived from an EMBL/GenBank/DDBJ whole genome shotgun (WGS) entry which is preliminary data.</text>
</comment>
<keyword evidence="4" id="KW-0472">Membrane</keyword>
<dbReference type="Proteomes" id="UP000744555">
    <property type="component" value="Unassembled WGS sequence"/>
</dbReference>
<sequence>MSCWTILGLRADADERAIKRSYAALLKVHRPDEDLDAFQRLREAYEQALAIARRRAEEQDEEAGEDDGLALAAPPVLADTGLLAELERPLQVPDPALQAEAQMLASLSDMAPENLAALASQAKAEERLALFERCLLQRCLEDNEQGYAAAQWALACLGWLTPWQEASLPPMQLDVLVNRLLATELHSLHAQLAEGDEQAFLARVAALHEQDWLQPFDLRSYFNRQLVDILLATRWSPAFFQELCSRCRWDELQASQAGWLHEWDQLQRRGELDGLEQRIRERMALRQPRSGQERAAWLLLKPLRDGQRKRLVDGFVEKDLAACQLLEQTLVHEAPEVLERLAPEGLHDWRKWLPGLDWHGIGFSLWLLLLVPAWFLFYDDFHKKPGDSPLVVALSVAMMAGMLMAGALVLHRVWRLLTGWLTGFDVLLSKMLLPRAWVRDGTGLLLLRHGLPSAALTAATVAMGATQGVVEAVACGITAPLALLYADFTTRMGSPVRVALHFLRRFQRVWNRLLWVVGLSLFALAIYWNTQGKLEKTSLSEFLPAAETRHDQTSDRPPAAEVHQDKASDRPPAVETRLDKASARPPAAEARPDKASARPSAVETRQDKTSARPPAAETRQSKVSDRQPAATTRHDKATLFELGGTLVEGCGPEVEMEDCRLPGALK</sequence>
<feature type="transmembrane region" description="Helical" evidence="4">
    <location>
        <begin position="469"/>
        <end position="488"/>
    </location>
</feature>
<organism evidence="6 7">
    <name type="scientific">Aquipseudomonas alcaligenes</name>
    <name type="common">Pseudomonas alcaligenes</name>
    <dbReference type="NCBI Taxonomy" id="43263"/>
    <lineage>
        <taxon>Bacteria</taxon>
        <taxon>Pseudomonadati</taxon>
        <taxon>Pseudomonadota</taxon>
        <taxon>Gammaproteobacteria</taxon>
        <taxon>Pseudomonadales</taxon>
        <taxon>Pseudomonadaceae</taxon>
        <taxon>Aquipseudomonas</taxon>
    </lineage>
</organism>
<keyword evidence="1" id="KW-0143">Chaperone</keyword>
<evidence type="ECO:0000256" key="2">
    <source>
        <dbReference type="SAM" id="Coils"/>
    </source>
</evidence>
<dbReference type="SMART" id="SM00271">
    <property type="entry name" value="DnaJ"/>
    <property type="match status" value="1"/>
</dbReference>
<dbReference type="Gene3D" id="1.10.287.110">
    <property type="entry name" value="DnaJ domain"/>
    <property type="match status" value="1"/>
</dbReference>
<evidence type="ECO:0000256" key="3">
    <source>
        <dbReference type="SAM" id="MobiDB-lite"/>
    </source>
</evidence>
<evidence type="ECO:0000256" key="1">
    <source>
        <dbReference type="ARBA" id="ARBA00023186"/>
    </source>
</evidence>
<dbReference type="RefSeq" id="WP_187807759.1">
    <property type="nucleotide sequence ID" value="NZ_LZEU01000001.1"/>
</dbReference>
<keyword evidence="4" id="KW-0812">Transmembrane</keyword>
<gene>
    <name evidence="6" type="ORF">A9179_18630</name>
</gene>
<evidence type="ECO:0000256" key="4">
    <source>
        <dbReference type="SAM" id="Phobius"/>
    </source>
</evidence>
<feature type="domain" description="J" evidence="5">
    <location>
        <begin position="2"/>
        <end position="61"/>
    </location>
</feature>
<dbReference type="CDD" id="cd06257">
    <property type="entry name" value="DnaJ"/>
    <property type="match status" value="1"/>
</dbReference>
<evidence type="ECO:0000313" key="7">
    <source>
        <dbReference type="Proteomes" id="UP000744555"/>
    </source>
</evidence>
<dbReference type="InterPro" id="IPR036869">
    <property type="entry name" value="J_dom_sf"/>
</dbReference>
<keyword evidence="7" id="KW-1185">Reference proteome</keyword>
<keyword evidence="4" id="KW-1133">Transmembrane helix</keyword>
<feature type="transmembrane region" description="Helical" evidence="4">
    <location>
        <begin position="390"/>
        <end position="410"/>
    </location>
</feature>
<reference evidence="6 7" key="1">
    <citation type="submission" date="2016-06" db="EMBL/GenBank/DDBJ databases">
        <authorList>
            <person name="Ramos C."/>
            <person name="Pintado A."/>
            <person name="Crespo-Gomez J.I."/>
        </authorList>
    </citation>
    <scope>NUCLEOTIDE SEQUENCE [LARGE SCALE GENOMIC DNA]</scope>
    <source>
        <strain evidence="6 7">AVO110</strain>
    </source>
</reference>
<evidence type="ECO:0000313" key="6">
    <source>
        <dbReference type="EMBL" id="MBC9252291.1"/>
    </source>
</evidence>
<dbReference type="SUPFAM" id="SSF46565">
    <property type="entry name" value="Chaperone J-domain"/>
    <property type="match status" value="1"/>
</dbReference>
<dbReference type="InterPro" id="IPR001623">
    <property type="entry name" value="DnaJ_domain"/>
</dbReference>
<proteinExistence type="predicted"/>
<protein>
    <recommendedName>
        <fullName evidence="5">J domain-containing protein</fullName>
    </recommendedName>
</protein>
<evidence type="ECO:0000259" key="5">
    <source>
        <dbReference type="PROSITE" id="PS50076"/>
    </source>
</evidence>
<feature type="coiled-coil region" evidence="2">
    <location>
        <begin position="35"/>
        <end position="62"/>
    </location>
</feature>